<feature type="compositionally biased region" description="Basic and acidic residues" evidence="1">
    <location>
        <begin position="1"/>
        <end position="14"/>
    </location>
</feature>
<dbReference type="AlphaFoldDB" id="G5BPN5"/>
<dbReference type="EMBL" id="JH171302">
    <property type="protein sequence ID" value="EHB11246.1"/>
    <property type="molecule type" value="Genomic_DNA"/>
</dbReference>
<dbReference type="Proteomes" id="UP000006813">
    <property type="component" value="Unassembled WGS sequence"/>
</dbReference>
<proteinExistence type="predicted"/>
<accession>G5BPN5</accession>
<name>G5BPN5_HETGA</name>
<evidence type="ECO:0000256" key="1">
    <source>
        <dbReference type="SAM" id="MobiDB-lite"/>
    </source>
</evidence>
<feature type="region of interest" description="Disordered" evidence="1">
    <location>
        <begin position="1"/>
        <end position="26"/>
    </location>
</feature>
<protein>
    <submittedName>
        <fullName evidence="2">Uncharacterized protein</fullName>
    </submittedName>
</protein>
<gene>
    <name evidence="2" type="ORF">GW7_17315</name>
</gene>
<reference evidence="2 3" key="1">
    <citation type="journal article" date="2011" name="Nature">
        <title>Genome sequencing reveals insights into physiology and longevity of the naked mole rat.</title>
        <authorList>
            <person name="Kim E.B."/>
            <person name="Fang X."/>
            <person name="Fushan A.A."/>
            <person name="Huang Z."/>
            <person name="Lobanov A.V."/>
            <person name="Han L."/>
            <person name="Marino S.M."/>
            <person name="Sun X."/>
            <person name="Turanov A.A."/>
            <person name="Yang P."/>
            <person name="Yim S.H."/>
            <person name="Zhao X."/>
            <person name="Kasaikina M.V."/>
            <person name="Stoletzki N."/>
            <person name="Peng C."/>
            <person name="Polak P."/>
            <person name="Xiong Z."/>
            <person name="Kiezun A."/>
            <person name="Zhu Y."/>
            <person name="Chen Y."/>
            <person name="Kryukov G.V."/>
            <person name="Zhang Q."/>
            <person name="Peshkin L."/>
            <person name="Yang L."/>
            <person name="Bronson R.T."/>
            <person name="Buffenstein R."/>
            <person name="Wang B."/>
            <person name="Han C."/>
            <person name="Li Q."/>
            <person name="Chen L."/>
            <person name="Zhao W."/>
            <person name="Sunyaev S.R."/>
            <person name="Park T.J."/>
            <person name="Zhang G."/>
            <person name="Wang J."/>
            <person name="Gladyshev V.N."/>
        </authorList>
    </citation>
    <scope>NUCLEOTIDE SEQUENCE [LARGE SCALE GENOMIC DNA]</scope>
</reference>
<dbReference type="InParanoid" id="G5BPN5"/>
<evidence type="ECO:0000313" key="2">
    <source>
        <dbReference type="EMBL" id="EHB11246.1"/>
    </source>
</evidence>
<sequence>MASEKTHAEARFKNESMSSGTDSDSPEVLYEKYSQHLEEKMTVKGLVHTELGVCKKQFDHTK</sequence>
<organism evidence="2 3">
    <name type="scientific">Heterocephalus glaber</name>
    <name type="common">Naked mole rat</name>
    <dbReference type="NCBI Taxonomy" id="10181"/>
    <lineage>
        <taxon>Eukaryota</taxon>
        <taxon>Metazoa</taxon>
        <taxon>Chordata</taxon>
        <taxon>Craniata</taxon>
        <taxon>Vertebrata</taxon>
        <taxon>Euteleostomi</taxon>
        <taxon>Mammalia</taxon>
        <taxon>Eutheria</taxon>
        <taxon>Euarchontoglires</taxon>
        <taxon>Glires</taxon>
        <taxon>Rodentia</taxon>
        <taxon>Hystricomorpha</taxon>
        <taxon>Bathyergidae</taxon>
        <taxon>Heterocephalus</taxon>
    </lineage>
</organism>
<evidence type="ECO:0000313" key="3">
    <source>
        <dbReference type="Proteomes" id="UP000006813"/>
    </source>
</evidence>